<accession>X0U109</accession>
<evidence type="ECO:0000259" key="1">
    <source>
        <dbReference type="Pfam" id="PF01926"/>
    </source>
</evidence>
<dbReference type="InterPro" id="IPR027368">
    <property type="entry name" value="MnmE_dom2"/>
</dbReference>
<name>X0U109_9ZZZZ</name>
<dbReference type="PANTHER" id="PTHR42714">
    <property type="entry name" value="TRNA MODIFICATION GTPASE GTPBP3"/>
    <property type="match status" value="1"/>
</dbReference>
<dbReference type="CDD" id="cd04164">
    <property type="entry name" value="trmE"/>
    <property type="match status" value="1"/>
</dbReference>
<dbReference type="InterPro" id="IPR027417">
    <property type="entry name" value="P-loop_NTPase"/>
</dbReference>
<dbReference type="Gene3D" id="1.20.120.430">
    <property type="entry name" value="tRNA modification GTPase MnmE domain 2"/>
    <property type="match status" value="1"/>
</dbReference>
<sequence length="279" mass="29770">IVDGGSTVDEVLVRIASRNPDRLDINCHGGAAPHTAIMNLLERLGVRKCRWKELASESARTTGLDAIQIEALERIPGALTLQASKMLIAQHNGALSKFVKSRKLHKHRDELLEYARYGTALCEPPKSVIAGKPNVGKSTLLNCLLRRERVITSPTPGTTRDAVSAFVNVRGVPLELVDTAGLGDARGEIETLAGEKAMDTLSEADLVLCVIDGSEPVTPEDKAILDACADKKKIVVINKSDLPQNASAPQMNAAGAPSVSVSAIQKTGIEELKGKMLET</sequence>
<dbReference type="InterPro" id="IPR005225">
    <property type="entry name" value="Small_GTP-bd"/>
</dbReference>
<dbReference type="GO" id="GO:0005829">
    <property type="term" value="C:cytosol"/>
    <property type="evidence" value="ECO:0007669"/>
    <property type="project" value="TreeGrafter"/>
</dbReference>
<dbReference type="InterPro" id="IPR031168">
    <property type="entry name" value="G_TrmE"/>
</dbReference>
<feature type="non-terminal residue" evidence="2">
    <location>
        <position position="279"/>
    </location>
</feature>
<dbReference type="GO" id="GO:0002098">
    <property type="term" value="P:tRNA wobble uridine modification"/>
    <property type="evidence" value="ECO:0007669"/>
    <property type="project" value="TreeGrafter"/>
</dbReference>
<dbReference type="GO" id="GO:0005525">
    <property type="term" value="F:GTP binding"/>
    <property type="evidence" value="ECO:0007669"/>
    <property type="project" value="InterPro"/>
</dbReference>
<dbReference type="InterPro" id="IPR006073">
    <property type="entry name" value="GTP-bd"/>
</dbReference>
<dbReference type="Pfam" id="PF01926">
    <property type="entry name" value="MMR_HSR1"/>
    <property type="match status" value="1"/>
</dbReference>
<protein>
    <recommendedName>
        <fullName evidence="1">G domain-containing protein</fullName>
    </recommendedName>
</protein>
<reference evidence="2" key="1">
    <citation type="journal article" date="2014" name="Front. Microbiol.">
        <title>High frequency of phylogenetically diverse reductive dehalogenase-homologous genes in deep subseafloor sedimentary metagenomes.</title>
        <authorList>
            <person name="Kawai M."/>
            <person name="Futagami T."/>
            <person name="Toyoda A."/>
            <person name="Takaki Y."/>
            <person name="Nishi S."/>
            <person name="Hori S."/>
            <person name="Arai W."/>
            <person name="Tsubouchi T."/>
            <person name="Morono Y."/>
            <person name="Uchiyama I."/>
            <person name="Ito T."/>
            <person name="Fujiyama A."/>
            <person name="Inagaki F."/>
            <person name="Takami H."/>
        </authorList>
    </citation>
    <scope>NUCLEOTIDE SEQUENCE</scope>
    <source>
        <strain evidence="2">Expedition CK06-06</strain>
    </source>
</reference>
<organism evidence="2">
    <name type="scientific">marine sediment metagenome</name>
    <dbReference type="NCBI Taxonomy" id="412755"/>
    <lineage>
        <taxon>unclassified sequences</taxon>
        <taxon>metagenomes</taxon>
        <taxon>ecological metagenomes</taxon>
    </lineage>
</organism>
<feature type="non-terminal residue" evidence="2">
    <location>
        <position position="1"/>
    </location>
</feature>
<dbReference type="EMBL" id="BARS01016995">
    <property type="protein sequence ID" value="GAF93056.1"/>
    <property type="molecule type" value="Genomic_DNA"/>
</dbReference>
<dbReference type="NCBIfam" id="TIGR00231">
    <property type="entry name" value="small_GTP"/>
    <property type="match status" value="1"/>
</dbReference>
<dbReference type="PRINTS" id="PR00326">
    <property type="entry name" value="GTP1OBG"/>
</dbReference>
<dbReference type="SUPFAM" id="SSF52540">
    <property type="entry name" value="P-loop containing nucleoside triphosphate hydrolases"/>
    <property type="match status" value="1"/>
</dbReference>
<comment type="caution">
    <text evidence="2">The sequence shown here is derived from an EMBL/GenBank/DDBJ whole genome shotgun (WGS) entry which is preliminary data.</text>
</comment>
<dbReference type="Gene3D" id="3.40.50.300">
    <property type="entry name" value="P-loop containing nucleotide triphosphate hydrolases"/>
    <property type="match status" value="1"/>
</dbReference>
<dbReference type="GO" id="GO:0030488">
    <property type="term" value="P:tRNA methylation"/>
    <property type="evidence" value="ECO:0007669"/>
    <property type="project" value="TreeGrafter"/>
</dbReference>
<evidence type="ECO:0000313" key="2">
    <source>
        <dbReference type="EMBL" id="GAF93056.1"/>
    </source>
</evidence>
<gene>
    <name evidence="2" type="ORF">S01H1_27861</name>
</gene>
<dbReference type="AlphaFoldDB" id="X0U109"/>
<proteinExistence type="predicted"/>
<dbReference type="PANTHER" id="PTHR42714:SF2">
    <property type="entry name" value="TRNA MODIFICATION GTPASE GTPBP3, MITOCHONDRIAL"/>
    <property type="match status" value="1"/>
</dbReference>
<feature type="domain" description="G" evidence="1">
    <location>
        <begin position="128"/>
        <end position="239"/>
    </location>
</feature>